<protein>
    <submittedName>
        <fullName evidence="11">Anaerobic selenocysteine-containing dehydrogenase</fullName>
    </submittedName>
</protein>
<dbReference type="PROSITE" id="PS00551">
    <property type="entry name" value="MOLYBDOPTERIN_PROK_1"/>
    <property type="match status" value="1"/>
</dbReference>
<dbReference type="EMBL" id="JACHID010000014">
    <property type="protein sequence ID" value="MBB5022651.1"/>
    <property type="molecule type" value="Genomic_DNA"/>
</dbReference>
<evidence type="ECO:0000256" key="1">
    <source>
        <dbReference type="ARBA" id="ARBA00001966"/>
    </source>
</evidence>
<dbReference type="SUPFAM" id="SSF50692">
    <property type="entry name" value="ADC-like"/>
    <property type="match status" value="1"/>
</dbReference>
<accession>A0A7W8DHK3</accession>
<dbReference type="CDD" id="cd02757">
    <property type="entry name" value="MopB_Arsenate-R"/>
    <property type="match status" value="1"/>
</dbReference>
<dbReference type="PROSITE" id="PS51257">
    <property type="entry name" value="PROKAR_LIPOPROTEIN"/>
    <property type="match status" value="1"/>
</dbReference>
<dbReference type="InterPro" id="IPR006311">
    <property type="entry name" value="TAT_signal"/>
</dbReference>
<dbReference type="Gene3D" id="3.40.50.740">
    <property type="match status" value="1"/>
</dbReference>
<sequence>MRIKRREFLKVSAAAAGAVALQGCTKSPTLNAFAETRTGAESEAAGKWIPNTCQGCTTWCPIEIFVQNGRAVKVRGNQLSKANDGYCCVRGHLILQQIYDPDRIKTPMKRTNPKKGRKEDPKFVPISWDEAMDTIADKIMELRKNNETHKFLLMRGRYSHHNTIFYGHLPRMIGSPNNISHSSICAEVEKMGSYATEGFWGYRDYDLDNMKYLITWACDPISSNRQPPNSIRRLHKVLDGGTVAAIDPRMNNTAAKAHEWMPVKPGTDGAVAVAMAHYILVNGLWNKDFCGDFKDGRNQFRKGATVNEGDFDEKHTNGLVKWWNLELKDKDAAWAAREAGVDRAQIERIAKGFAEAAPNCAIWYGPYMHPRGSYAVMAIHSLNGLVGATDSEGGLVTGMGAPSTAYPSFAPYQDDIAKANAGQTKIDQRGYLEMPAMARANPGTGVVCNNVANAILDEDPYDIKVAIGYFNNFNFSGTEGARWDKAMAKVPFFVHCVPMFSEMTYFADIVLPSALHHSEDWALVSSKANCYGHLSIQQPVIERMFDVKGIETEVTWLLAEKLKDKGFSNMYDWLSKEYKDPETGKHPSNSLEFAITATKMRSQKAWDPAENKDYKGDRPNGWEDFRKKGIVNSPRFTFRQKWANGFPTETKKFEFYSETLKKGFETHAAKYNVSVDRVLELTNYAARGELAFVPHYESPEDVRHGSRREYPFDLIDMKSRLNREGRSANNSWYYSFKKCDPGDVNQEDVVQLNPDDARKLGISDGDMVRVTSTIGSLTVKARLWEGIRPGVVAKCFGQGHHAFGRIASKDFVKAEPRGANFNEIMPDDYDRITGSTARNGGFTGVKIEKV</sequence>
<keyword evidence="6" id="KW-0732">Signal</keyword>
<keyword evidence="4" id="KW-0500">Molybdenum</keyword>
<dbReference type="InterPro" id="IPR050612">
    <property type="entry name" value="Prok_Mopterin_Oxidored"/>
</dbReference>
<feature type="domain" description="4Fe-4S Mo/W bis-MGD-type" evidence="10">
    <location>
        <begin position="46"/>
        <end position="102"/>
    </location>
</feature>
<keyword evidence="8" id="KW-0408">Iron</keyword>
<dbReference type="GO" id="GO:0043546">
    <property type="term" value="F:molybdopterin cofactor binding"/>
    <property type="evidence" value="ECO:0007669"/>
    <property type="project" value="InterPro"/>
</dbReference>
<evidence type="ECO:0000313" key="12">
    <source>
        <dbReference type="Proteomes" id="UP000528322"/>
    </source>
</evidence>
<evidence type="ECO:0000256" key="7">
    <source>
        <dbReference type="ARBA" id="ARBA00023002"/>
    </source>
</evidence>
<keyword evidence="12" id="KW-1185">Reference proteome</keyword>
<proteinExistence type="inferred from homology"/>
<dbReference type="InterPro" id="IPR006656">
    <property type="entry name" value="Mopterin_OxRdtase"/>
</dbReference>
<dbReference type="RefSeq" id="WP_183733554.1">
    <property type="nucleotide sequence ID" value="NZ_JACHID010000014.1"/>
</dbReference>
<comment type="cofactor">
    <cofactor evidence="1">
        <name>[4Fe-4S] cluster</name>
        <dbReference type="ChEBI" id="CHEBI:49883"/>
    </cofactor>
</comment>
<dbReference type="Pfam" id="PF01568">
    <property type="entry name" value="Molydop_binding"/>
    <property type="match status" value="1"/>
</dbReference>
<evidence type="ECO:0000256" key="6">
    <source>
        <dbReference type="ARBA" id="ARBA00022729"/>
    </source>
</evidence>
<dbReference type="Pfam" id="PF00384">
    <property type="entry name" value="Molybdopterin"/>
    <property type="match status" value="1"/>
</dbReference>
<dbReference type="AlphaFoldDB" id="A0A7W8DHK3"/>
<dbReference type="PANTHER" id="PTHR43742:SF9">
    <property type="entry name" value="TETRATHIONATE REDUCTASE SUBUNIT A"/>
    <property type="match status" value="1"/>
</dbReference>
<name>A0A7W8DHK3_9BACT</name>
<dbReference type="CDD" id="cd02780">
    <property type="entry name" value="MopB_CT_Tetrathionate_Arsenate-R"/>
    <property type="match status" value="1"/>
</dbReference>
<dbReference type="InterPro" id="IPR037946">
    <property type="entry name" value="MopB_CT_Tetrathionate"/>
</dbReference>
<evidence type="ECO:0000313" key="11">
    <source>
        <dbReference type="EMBL" id="MBB5022651.1"/>
    </source>
</evidence>
<evidence type="ECO:0000256" key="3">
    <source>
        <dbReference type="ARBA" id="ARBA00022485"/>
    </source>
</evidence>
<dbReference type="InterPro" id="IPR006657">
    <property type="entry name" value="MoPterin_dinucl-bd_dom"/>
</dbReference>
<dbReference type="Gene3D" id="2.20.25.90">
    <property type="entry name" value="ADC-like domains"/>
    <property type="match status" value="1"/>
</dbReference>
<keyword evidence="7" id="KW-0560">Oxidoreductase</keyword>
<evidence type="ECO:0000256" key="9">
    <source>
        <dbReference type="ARBA" id="ARBA00023014"/>
    </source>
</evidence>
<dbReference type="PROSITE" id="PS51669">
    <property type="entry name" value="4FE4S_MOW_BIS_MGD"/>
    <property type="match status" value="1"/>
</dbReference>
<dbReference type="SUPFAM" id="SSF53706">
    <property type="entry name" value="Formate dehydrogenase/DMSO reductase, domains 1-3"/>
    <property type="match status" value="1"/>
</dbReference>
<dbReference type="Pfam" id="PF04879">
    <property type="entry name" value="Molybdop_Fe4S4"/>
    <property type="match status" value="1"/>
</dbReference>
<evidence type="ECO:0000256" key="2">
    <source>
        <dbReference type="ARBA" id="ARBA00010312"/>
    </source>
</evidence>
<dbReference type="Gene3D" id="3.40.228.10">
    <property type="entry name" value="Dimethylsulfoxide Reductase, domain 2"/>
    <property type="match status" value="1"/>
</dbReference>
<comment type="similarity">
    <text evidence="2">Belongs to the prokaryotic molybdopterin-containing oxidoreductase family.</text>
</comment>
<organism evidence="11 12">
    <name type="scientific">Desulfurispira natronophila</name>
    <dbReference type="NCBI Taxonomy" id="682562"/>
    <lineage>
        <taxon>Bacteria</taxon>
        <taxon>Pseudomonadati</taxon>
        <taxon>Chrysiogenota</taxon>
        <taxon>Chrysiogenia</taxon>
        <taxon>Chrysiogenales</taxon>
        <taxon>Chrysiogenaceae</taxon>
        <taxon>Desulfurispira</taxon>
    </lineage>
</organism>
<dbReference type="PROSITE" id="PS51318">
    <property type="entry name" value="TAT"/>
    <property type="match status" value="1"/>
</dbReference>
<keyword evidence="5" id="KW-0479">Metal-binding</keyword>
<evidence type="ECO:0000259" key="10">
    <source>
        <dbReference type="PROSITE" id="PS51669"/>
    </source>
</evidence>
<reference evidence="11 12" key="1">
    <citation type="submission" date="2020-08" db="EMBL/GenBank/DDBJ databases">
        <title>Genomic Encyclopedia of Type Strains, Phase IV (KMG-IV): sequencing the most valuable type-strain genomes for metagenomic binning, comparative biology and taxonomic classification.</title>
        <authorList>
            <person name="Goeker M."/>
        </authorList>
    </citation>
    <scope>NUCLEOTIDE SEQUENCE [LARGE SCALE GENOMIC DNA]</scope>
    <source>
        <strain evidence="11 12">DSM 22071</strain>
    </source>
</reference>
<dbReference type="InterPro" id="IPR027467">
    <property type="entry name" value="MopterinOxRdtase_cofactor_BS"/>
</dbReference>
<dbReference type="GO" id="GO:0016491">
    <property type="term" value="F:oxidoreductase activity"/>
    <property type="evidence" value="ECO:0007669"/>
    <property type="project" value="UniProtKB-KW"/>
</dbReference>
<dbReference type="GO" id="GO:0051539">
    <property type="term" value="F:4 iron, 4 sulfur cluster binding"/>
    <property type="evidence" value="ECO:0007669"/>
    <property type="project" value="UniProtKB-KW"/>
</dbReference>
<dbReference type="SMART" id="SM00926">
    <property type="entry name" value="Molybdop_Fe4S4"/>
    <property type="match status" value="1"/>
</dbReference>
<evidence type="ECO:0000256" key="4">
    <source>
        <dbReference type="ARBA" id="ARBA00022505"/>
    </source>
</evidence>
<dbReference type="InterPro" id="IPR006963">
    <property type="entry name" value="Mopterin_OxRdtase_4Fe-4S_dom"/>
</dbReference>
<dbReference type="InterPro" id="IPR009010">
    <property type="entry name" value="Asp_de-COase-like_dom_sf"/>
</dbReference>
<dbReference type="Gene3D" id="2.40.40.20">
    <property type="match status" value="1"/>
</dbReference>
<evidence type="ECO:0000256" key="5">
    <source>
        <dbReference type="ARBA" id="ARBA00022723"/>
    </source>
</evidence>
<dbReference type="PANTHER" id="PTHR43742">
    <property type="entry name" value="TRIMETHYLAMINE-N-OXIDE REDUCTASE"/>
    <property type="match status" value="1"/>
</dbReference>
<comment type="caution">
    <text evidence="11">The sequence shown here is derived from an EMBL/GenBank/DDBJ whole genome shotgun (WGS) entry which is preliminary data.</text>
</comment>
<keyword evidence="9" id="KW-0411">Iron-sulfur</keyword>
<dbReference type="Proteomes" id="UP000528322">
    <property type="component" value="Unassembled WGS sequence"/>
</dbReference>
<gene>
    <name evidence="11" type="ORF">HNR37_001990</name>
</gene>
<dbReference type="GO" id="GO:0046872">
    <property type="term" value="F:metal ion binding"/>
    <property type="evidence" value="ECO:0007669"/>
    <property type="project" value="UniProtKB-KW"/>
</dbReference>
<keyword evidence="3" id="KW-0004">4Fe-4S</keyword>
<evidence type="ECO:0000256" key="8">
    <source>
        <dbReference type="ARBA" id="ARBA00023004"/>
    </source>
</evidence>